<dbReference type="GO" id="GO:0005737">
    <property type="term" value="C:cytoplasm"/>
    <property type="evidence" value="ECO:0007669"/>
    <property type="project" value="TreeGrafter"/>
</dbReference>
<evidence type="ECO:0000256" key="1">
    <source>
        <dbReference type="ARBA" id="ARBA00000294"/>
    </source>
</evidence>
<dbReference type="Gene3D" id="3.90.230.10">
    <property type="entry name" value="Creatinase/methionine aminopeptidase superfamily"/>
    <property type="match status" value="1"/>
</dbReference>
<dbReference type="RefSeq" id="WP_011752347.1">
    <property type="nucleotide sequence ID" value="NC_008698.1"/>
</dbReference>
<dbReference type="Pfam" id="PF00557">
    <property type="entry name" value="Peptidase_M24"/>
    <property type="match status" value="1"/>
</dbReference>
<dbReference type="Gene3D" id="1.10.10.10">
    <property type="entry name" value="Winged helix-like DNA-binding domain superfamily/Winged helix DNA-binding domain"/>
    <property type="match status" value="1"/>
</dbReference>
<evidence type="ECO:0000256" key="4">
    <source>
        <dbReference type="ARBA" id="ARBA00022438"/>
    </source>
</evidence>
<dbReference type="GO" id="GO:0006508">
    <property type="term" value="P:proteolysis"/>
    <property type="evidence" value="ECO:0007669"/>
    <property type="project" value="UniProtKB-KW"/>
</dbReference>
<dbReference type="InterPro" id="IPR036005">
    <property type="entry name" value="Creatinase/aminopeptidase-like"/>
</dbReference>
<dbReference type="AlphaFoldDB" id="A1RY02"/>
<dbReference type="InterPro" id="IPR036388">
    <property type="entry name" value="WH-like_DNA-bd_sf"/>
</dbReference>
<keyword evidence="6 8" id="KW-0479">Metal-binding</keyword>
<evidence type="ECO:0000256" key="2">
    <source>
        <dbReference type="ARBA" id="ARBA00001936"/>
    </source>
</evidence>
<organism evidence="11 12">
    <name type="scientific">Thermofilum pendens (strain DSM 2475 / Hrk 5)</name>
    <dbReference type="NCBI Taxonomy" id="368408"/>
    <lineage>
        <taxon>Archaea</taxon>
        <taxon>Thermoproteota</taxon>
        <taxon>Thermoprotei</taxon>
        <taxon>Thermofilales</taxon>
        <taxon>Thermofilaceae</taxon>
        <taxon>Thermofilum</taxon>
    </lineage>
</organism>
<dbReference type="HOGENOM" id="CLU_015857_7_0_2"/>
<evidence type="ECO:0000259" key="10">
    <source>
        <dbReference type="Pfam" id="PF00557"/>
    </source>
</evidence>
<feature type="binding site" evidence="8">
    <location>
        <position position="81"/>
    </location>
    <ligand>
        <name>a divalent metal cation</name>
        <dbReference type="ChEBI" id="CHEBI:60240"/>
        <label>1</label>
    </ligand>
</feature>
<evidence type="ECO:0000256" key="5">
    <source>
        <dbReference type="ARBA" id="ARBA00022670"/>
    </source>
</evidence>
<evidence type="ECO:0000256" key="6">
    <source>
        <dbReference type="ARBA" id="ARBA00022723"/>
    </source>
</evidence>
<dbReference type="EC" id="3.4.11.18" evidence="8 9"/>
<dbReference type="GO" id="GO:0046872">
    <property type="term" value="F:metal ion binding"/>
    <property type="evidence" value="ECO:0007669"/>
    <property type="project" value="UniProtKB-UniRule"/>
</dbReference>
<comment type="catalytic activity">
    <reaction evidence="1 8 9">
        <text>Release of N-terminal amino acids, preferentially methionine, from peptides and arylamides.</text>
        <dbReference type="EC" id="3.4.11.18"/>
    </reaction>
</comment>
<dbReference type="GO" id="GO:0004239">
    <property type="term" value="F:initiator methionyl aminopeptidase activity"/>
    <property type="evidence" value="ECO:0007669"/>
    <property type="project" value="UniProtKB-UniRule"/>
</dbReference>
<dbReference type="KEGG" id="tpe:Tpen_0680"/>
<dbReference type="GO" id="GO:0070006">
    <property type="term" value="F:metalloaminopeptidase activity"/>
    <property type="evidence" value="ECO:0007669"/>
    <property type="project" value="UniProtKB-UniRule"/>
</dbReference>
<gene>
    <name evidence="8" type="primary">map</name>
    <name evidence="11" type="ordered locus">Tpen_0680</name>
</gene>
<dbReference type="GeneID" id="4601880"/>
<feature type="binding site" evidence="8">
    <location>
        <position position="160"/>
    </location>
    <ligand>
        <name>substrate</name>
    </ligand>
</feature>
<dbReference type="PANTHER" id="PTHR45777:SF2">
    <property type="entry name" value="METHIONINE AMINOPEPTIDASE 2"/>
    <property type="match status" value="1"/>
</dbReference>
<dbReference type="InterPro" id="IPR050247">
    <property type="entry name" value="Met_Aminopeptidase_Type2"/>
</dbReference>
<dbReference type="PRINTS" id="PR00599">
    <property type="entry name" value="MAPEPTIDASE"/>
</dbReference>
<evidence type="ECO:0000256" key="9">
    <source>
        <dbReference type="RuleBase" id="RU003653"/>
    </source>
</evidence>
<dbReference type="InterPro" id="IPR002468">
    <property type="entry name" value="Pept_M24A_MAP2"/>
</dbReference>
<keyword evidence="12" id="KW-1185">Reference proteome</keyword>
<dbReference type="eggNOG" id="arCOG01001">
    <property type="taxonomic scope" value="Archaea"/>
</dbReference>
<dbReference type="InterPro" id="IPR028595">
    <property type="entry name" value="MetAP_archaeal"/>
</dbReference>
<feature type="binding site" evidence="8">
    <location>
        <position position="278"/>
    </location>
    <ligand>
        <name>a divalent metal cation</name>
        <dbReference type="ChEBI" id="CHEBI:60240"/>
        <label>2</label>
        <note>catalytic</note>
    </ligand>
</feature>
<evidence type="ECO:0000313" key="12">
    <source>
        <dbReference type="Proteomes" id="UP000000641"/>
    </source>
</evidence>
<comment type="cofactor">
    <cofactor evidence="3">
        <name>Fe(2+)</name>
        <dbReference type="ChEBI" id="CHEBI:29033"/>
    </cofactor>
</comment>
<dbReference type="PANTHER" id="PTHR45777">
    <property type="entry name" value="METHIONINE AMINOPEPTIDASE 2"/>
    <property type="match status" value="1"/>
</dbReference>
<dbReference type="OrthoDB" id="372008at2157"/>
<dbReference type="EnsemblBacteria" id="ABL78082">
    <property type="protein sequence ID" value="ABL78082"/>
    <property type="gene ID" value="Tpen_0680"/>
</dbReference>
<dbReference type="HAMAP" id="MF_01975">
    <property type="entry name" value="MetAP_2_arc"/>
    <property type="match status" value="1"/>
</dbReference>
<keyword evidence="5 8" id="KW-0645">Protease</keyword>
<feature type="binding site" evidence="8">
    <location>
        <position position="152"/>
    </location>
    <ligand>
        <name>a divalent metal cation</name>
        <dbReference type="ChEBI" id="CHEBI:60240"/>
        <label>2</label>
        <note>catalytic</note>
    </ligand>
</feature>
<evidence type="ECO:0000256" key="7">
    <source>
        <dbReference type="ARBA" id="ARBA00022801"/>
    </source>
</evidence>
<feature type="binding site" evidence="8">
    <location>
        <position position="92"/>
    </location>
    <ligand>
        <name>a divalent metal cation</name>
        <dbReference type="ChEBI" id="CHEBI:60240"/>
        <label>1</label>
    </ligand>
</feature>
<comment type="function">
    <text evidence="8 9">Removes the N-terminal methionine from nascent proteins. The N-terminal methionine is often cleaved when the second residue in the primary sequence is small and uncharged (Met-Ala-, Cys, Gly, Pro, Ser, Thr, or Val).</text>
</comment>
<dbReference type="SUPFAM" id="SSF55920">
    <property type="entry name" value="Creatinase/aminopeptidase"/>
    <property type="match status" value="1"/>
</dbReference>
<keyword evidence="7 8" id="KW-0378">Hydrolase</keyword>
<dbReference type="SUPFAM" id="SSF46785">
    <property type="entry name" value="Winged helix' DNA-binding domain"/>
    <property type="match status" value="1"/>
</dbReference>
<comment type="cofactor">
    <cofactor evidence="8">
        <name>Co(2+)</name>
        <dbReference type="ChEBI" id="CHEBI:48828"/>
    </cofactor>
    <cofactor evidence="8">
        <name>Zn(2+)</name>
        <dbReference type="ChEBI" id="CHEBI:29105"/>
    </cofactor>
    <cofactor evidence="8">
        <name>Mn(2+)</name>
        <dbReference type="ChEBI" id="CHEBI:29035"/>
    </cofactor>
    <cofactor evidence="8">
        <name>Fe(2+)</name>
        <dbReference type="ChEBI" id="CHEBI:29033"/>
    </cofactor>
    <text evidence="8">Binds 2 divalent metal cations per subunit. Has a high-affinity and a low affinity metal-binding site. The true nature of the physiological cofactor is under debate. The enzyme is active with cobalt, zinc, manganese or divalent iron ions. Most likely, methionine aminopeptidases function as mononuclear Fe(2+)-metalloproteases under physiological conditions, and the catalytically relevant metal-binding site has been assigned to the histidine-containing high-affinity site.</text>
</comment>
<feature type="binding site" evidence="8">
    <location>
        <position position="92"/>
    </location>
    <ligand>
        <name>a divalent metal cation</name>
        <dbReference type="ChEBI" id="CHEBI:60240"/>
        <label>2</label>
        <note>catalytic</note>
    </ligand>
</feature>
<comment type="cofactor">
    <cofactor evidence="2">
        <name>Mn(2+)</name>
        <dbReference type="ChEBI" id="CHEBI:29035"/>
    </cofactor>
</comment>
<name>A1RY02_THEPD</name>
<dbReference type="EMBL" id="CP000505">
    <property type="protein sequence ID" value="ABL78082.1"/>
    <property type="molecule type" value="Genomic_DNA"/>
</dbReference>
<keyword evidence="4 8" id="KW-0031">Aminopeptidase</keyword>
<evidence type="ECO:0000256" key="8">
    <source>
        <dbReference type="HAMAP-Rule" id="MF_01975"/>
    </source>
</evidence>
<protein>
    <recommendedName>
        <fullName evidence="8 9">Methionine aminopeptidase</fullName>
        <shortName evidence="8">MAP</shortName>
        <shortName evidence="8">MetAP</shortName>
        <ecNumber evidence="8 9">3.4.11.18</ecNumber>
    </recommendedName>
    <alternativeName>
        <fullName evidence="8">Peptidase M</fullName>
    </alternativeName>
</protein>
<dbReference type="Proteomes" id="UP000000641">
    <property type="component" value="Chromosome"/>
</dbReference>
<comment type="similarity">
    <text evidence="8">Belongs to the peptidase M24A family. Methionine aminopeptidase archaeal type 2 subfamily.</text>
</comment>
<dbReference type="NCBIfam" id="TIGR00501">
    <property type="entry name" value="met_pdase_II"/>
    <property type="match status" value="1"/>
</dbReference>
<evidence type="ECO:0000256" key="3">
    <source>
        <dbReference type="ARBA" id="ARBA00001954"/>
    </source>
</evidence>
<dbReference type="InterPro" id="IPR000994">
    <property type="entry name" value="Pept_M24"/>
</dbReference>
<feature type="binding site" evidence="8">
    <location>
        <position position="278"/>
    </location>
    <ligand>
        <name>a divalent metal cation</name>
        <dbReference type="ChEBI" id="CHEBI:60240"/>
        <label>1</label>
    </ligand>
</feature>
<feature type="binding site" evidence="8">
    <location>
        <position position="187"/>
    </location>
    <ligand>
        <name>a divalent metal cation</name>
        <dbReference type="ChEBI" id="CHEBI:60240"/>
        <label>2</label>
        <note>catalytic</note>
    </ligand>
</feature>
<dbReference type="InterPro" id="IPR036390">
    <property type="entry name" value="WH_DNA-bd_sf"/>
</dbReference>
<proteinExistence type="inferred from homology"/>
<sequence>MAEQLKRAGDVAREALKLAVDISHEGVPLIEIAERVEEFIRSRGALPAFPVNLSINQVAAHYTPSSNDELRVPKGSVLKIDVGVHVDGYIADCAVTVVQSGEYRRLALAAFEALKSAALALKPRSTAYDVGKVVEGAIRKYGYKPIENLTGHKIERYNLHAGKSIPNVARYEYRLVGINIGEVYAVEPFATNGVGQVIDSGWSNIYRVVSVRRISREKDLNDVLEALWKEFKGLPFAERWVSRMGFSEKELRGLVESKRVYHYPRLVEAGGGLVSQFEDTFIVDQDSAKPIVGVIESFAELVV</sequence>
<dbReference type="InterPro" id="IPR001714">
    <property type="entry name" value="Pept_M24_MAP"/>
</dbReference>
<feature type="binding site" evidence="8">
    <location>
        <position position="61"/>
    </location>
    <ligand>
        <name>substrate</name>
    </ligand>
</feature>
<evidence type="ECO:0000313" key="11">
    <source>
        <dbReference type="EMBL" id="ABL78082.1"/>
    </source>
</evidence>
<feature type="domain" description="Peptidase M24" evidence="10">
    <location>
        <begin position="3"/>
        <end position="195"/>
    </location>
</feature>
<comment type="subunit">
    <text evidence="8">Monomer.</text>
</comment>
<reference evidence="12" key="1">
    <citation type="journal article" date="2008" name="J. Bacteriol.">
        <title>Genome sequence of Thermofilum pendens reveals an exceptional loss of biosynthetic pathways without genome reduction.</title>
        <authorList>
            <person name="Anderson I."/>
            <person name="Rodriguez J."/>
            <person name="Susanti D."/>
            <person name="Porat I."/>
            <person name="Reich C."/>
            <person name="Ulrich L.E."/>
            <person name="Elkins J.G."/>
            <person name="Mavromatis K."/>
            <person name="Lykidis A."/>
            <person name="Kim E."/>
            <person name="Thompson L.S."/>
            <person name="Nolan M."/>
            <person name="Land M."/>
            <person name="Copeland A."/>
            <person name="Lapidus A."/>
            <person name="Lucas S."/>
            <person name="Detter C."/>
            <person name="Zhulin I.B."/>
            <person name="Olsen G.J."/>
            <person name="Whitman W."/>
            <person name="Mukhopadhyay B."/>
            <person name="Bristow J."/>
            <person name="Kyrpides N."/>
        </authorList>
    </citation>
    <scope>NUCLEOTIDE SEQUENCE [LARGE SCALE GENOMIC DNA]</scope>
    <source>
        <strain evidence="12">DSM 2475 / Hrk 5</strain>
    </source>
</reference>
<accession>A1RY02</accession>
<dbReference type="STRING" id="368408.Tpen_0680"/>